<keyword evidence="9 10" id="KW-0275">Fatty acid biosynthesis</keyword>
<dbReference type="GO" id="GO:0005789">
    <property type="term" value="C:endoplasmic reticulum membrane"/>
    <property type="evidence" value="ECO:0007669"/>
    <property type="project" value="TreeGrafter"/>
</dbReference>
<accession>A0AAJ6VYS7</accession>
<name>A0AAJ6VYS7_9ACAR</name>
<sequence length="309" mass="36152">MAALVDFKQVVYDRLDPRTRDWPLVGSLYFPVVVCGGYLLLVYSVLPRYMKNREAYDLRWLIRFHNLFMIVSNFFFAVEFLNNSYLGGYNLFCQGMTYATDPRSLRIVELGWWYLLVRAVDFLDTIFFLLRKKNDHVTFQHVSHHFCCIFGGHIWLSLGMDGQTLLGLCINASIHVVMYTYYFLASFGPHFRPYLWWKEYLTKAQIYQHFLVIAHGIIPLFYECGYPKFFIYFALPQGLLGLALFLNFYALAYQGPKTFSDVFSGAPCALSSDNDPLKFLKMQNALDDKEMKRKLEASDNCEEQLKKEL</sequence>
<dbReference type="GO" id="GO:0019367">
    <property type="term" value="P:fatty acid elongation, saturated fatty acid"/>
    <property type="evidence" value="ECO:0007669"/>
    <property type="project" value="TreeGrafter"/>
</dbReference>
<evidence type="ECO:0000313" key="11">
    <source>
        <dbReference type="Proteomes" id="UP000694867"/>
    </source>
</evidence>
<keyword evidence="3 10" id="KW-0808">Transferase</keyword>
<dbReference type="GO" id="GO:0042761">
    <property type="term" value="P:very long-chain fatty acid biosynthetic process"/>
    <property type="evidence" value="ECO:0007669"/>
    <property type="project" value="TreeGrafter"/>
</dbReference>
<dbReference type="InterPro" id="IPR002076">
    <property type="entry name" value="ELO_fam"/>
</dbReference>
<feature type="transmembrane region" description="Helical" evidence="10">
    <location>
        <begin position="142"/>
        <end position="158"/>
    </location>
</feature>
<evidence type="ECO:0000256" key="6">
    <source>
        <dbReference type="ARBA" id="ARBA00022989"/>
    </source>
</evidence>
<dbReference type="GO" id="GO:0034626">
    <property type="term" value="P:fatty acid elongation, polyunsaturated fatty acid"/>
    <property type="evidence" value="ECO:0007669"/>
    <property type="project" value="TreeGrafter"/>
</dbReference>
<evidence type="ECO:0000256" key="7">
    <source>
        <dbReference type="ARBA" id="ARBA00023098"/>
    </source>
</evidence>
<gene>
    <name evidence="12" type="primary">LOC100908368</name>
</gene>
<dbReference type="GO" id="GO:0009922">
    <property type="term" value="F:fatty acid elongase activity"/>
    <property type="evidence" value="ECO:0007669"/>
    <property type="project" value="UniProtKB-EC"/>
</dbReference>
<evidence type="ECO:0000256" key="2">
    <source>
        <dbReference type="ARBA" id="ARBA00022516"/>
    </source>
</evidence>
<organism evidence="11 12">
    <name type="scientific">Galendromus occidentalis</name>
    <name type="common">western predatory mite</name>
    <dbReference type="NCBI Taxonomy" id="34638"/>
    <lineage>
        <taxon>Eukaryota</taxon>
        <taxon>Metazoa</taxon>
        <taxon>Ecdysozoa</taxon>
        <taxon>Arthropoda</taxon>
        <taxon>Chelicerata</taxon>
        <taxon>Arachnida</taxon>
        <taxon>Acari</taxon>
        <taxon>Parasitiformes</taxon>
        <taxon>Mesostigmata</taxon>
        <taxon>Gamasina</taxon>
        <taxon>Phytoseioidea</taxon>
        <taxon>Phytoseiidae</taxon>
        <taxon>Typhlodrominae</taxon>
        <taxon>Galendromus</taxon>
    </lineage>
</organism>
<keyword evidence="4 10" id="KW-0812">Transmembrane</keyword>
<evidence type="ECO:0000256" key="3">
    <source>
        <dbReference type="ARBA" id="ARBA00022679"/>
    </source>
</evidence>
<reference evidence="12" key="1">
    <citation type="submission" date="2025-08" db="UniProtKB">
        <authorList>
            <consortium name="RefSeq"/>
        </authorList>
    </citation>
    <scope>IDENTIFICATION</scope>
</reference>
<evidence type="ECO:0000313" key="12">
    <source>
        <dbReference type="RefSeq" id="XP_003744244.1"/>
    </source>
</evidence>
<dbReference type="GeneID" id="100908368"/>
<proteinExistence type="inferred from homology"/>
<dbReference type="Proteomes" id="UP000694867">
    <property type="component" value="Unplaced"/>
</dbReference>
<dbReference type="GO" id="GO:0034625">
    <property type="term" value="P:fatty acid elongation, monounsaturated fatty acid"/>
    <property type="evidence" value="ECO:0007669"/>
    <property type="project" value="TreeGrafter"/>
</dbReference>
<keyword evidence="8 10" id="KW-0472">Membrane</keyword>
<keyword evidence="7 10" id="KW-0443">Lipid metabolism</keyword>
<keyword evidence="5 10" id="KW-0276">Fatty acid metabolism</keyword>
<dbReference type="KEGG" id="goe:100908368"/>
<feature type="transmembrane region" description="Helical" evidence="10">
    <location>
        <begin position="164"/>
        <end position="185"/>
    </location>
</feature>
<feature type="transmembrane region" description="Helical" evidence="10">
    <location>
        <begin position="28"/>
        <end position="46"/>
    </location>
</feature>
<dbReference type="AlphaFoldDB" id="A0AAJ6VYS7"/>
<comment type="subcellular location">
    <subcellularLocation>
        <location evidence="1">Membrane</location>
        <topology evidence="1">Multi-pass membrane protein</topology>
    </subcellularLocation>
</comment>
<comment type="similarity">
    <text evidence="10">Belongs to the ELO family.</text>
</comment>
<dbReference type="EC" id="2.3.1.199" evidence="10"/>
<dbReference type="PANTHER" id="PTHR11157:SF69">
    <property type="entry name" value="ELONGATION OF VERY LONG CHAIN FATTY ACIDS PROTEIN 7"/>
    <property type="match status" value="1"/>
</dbReference>
<evidence type="ECO:0000256" key="10">
    <source>
        <dbReference type="RuleBase" id="RU361115"/>
    </source>
</evidence>
<dbReference type="PANTHER" id="PTHR11157">
    <property type="entry name" value="FATTY ACID ACYL TRANSFERASE-RELATED"/>
    <property type="match status" value="1"/>
</dbReference>
<dbReference type="GO" id="GO:0030148">
    <property type="term" value="P:sphingolipid biosynthetic process"/>
    <property type="evidence" value="ECO:0007669"/>
    <property type="project" value="TreeGrafter"/>
</dbReference>
<dbReference type="RefSeq" id="XP_003744244.1">
    <property type="nucleotide sequence ID" value="XM_003744196.2"/>
</dbReference>
<keyword evidence="2 10" id="KW-0444">Lipid biosynthesis</keyword>
<feature type="transmembrane region" description="Helical" evidence="10">
    <location>
        <begin position="67"/>
        <end position="92"/>
    </location>
</feature>
<keyword evidence="11" id="KW-1185">Reference proteome</keyword>
<comment type="catalytic activity">
    <reaction evidence="10">
        <text>a very-long-chain acyl-CoA + malonyl-CoA + H(+) = a very-long-chain 3-oxoacyl-CoA + CO2 + CoA</text>
        <dbReference type="Rhea" id="RHEA:32727"/>
        <dbReference type="ChEBI" id="CHEBI:15378"/>
        <dbReference type="ChEBI" id="CHEBI:16526"/>
        <dbReference type="ChEBI" id="CHEBI:57287"/>
        <dbReference type="ChEBI" id="CHEBI:57384"/>
        <dbReference type="ChEBI" id="CHEBI:90725"/>
        <dbReference type="ChEBI" id="CHEBI:90736"/>
        <dbReference type="EC" id="2.3.1.199"/>
    </reaction>
</comment>
<keyword evidence="6 10" id="KW-1133">Transmembrane helix</keyword>
<evidence type="ECO:0000256" key="4">
    <source>
        <dbReference type="ARBA" id="ARBA00022692"/>
    </source>
</evidence>
<evidence type="ECO:0000256" key="5">
    <source>
        <dbReference type="ARBA" id="ARBA00022832"/>
    </source>
</evidence>
<evidence type="ECO:0000256" key="1">
    <source>
        <dbReference type="ARBA" id="ARBA00004141"/>
    </source>
</evidence>
<feature type="transmembrane region" description="Helical" evidence="10">
    <location>
        <begin position="229"/>
        <end position="250"/>
    </location>
</feature>
<evidence type="ECO:0000256" key="8">
    <source>
        <dbReference type="ARBA" id="ARBA00023136"/>
    </source>
</evidence>
<evidence type="ECO:0000256" key="9">
    <source>
        <dbReference type="ARBA" id="ARBA00023160"/>
    </source>
</evidence>
<protein>
    <recommendedName>
        <fullName evidence="10">Elongation of very long chain fatty acids protein</fullName>
        <ecNumber evidence="10">2.3.1.199</ecNumber>
    </recommendedName>
    <alternativeName>
        <fullName evidence="10">Very-long-chain 3-oxoacyl-CoA synthase</fullName>
    </alternativeName>
</protein>
<feature type="transmembrane region" description="Helical" evidence="10">
    <location>
        <begin position="206"/>
        <end position="223"/>
    </location>
</feature>
<dbReference type="Pfam" id="PF01151">
    <property type="entry name" value="ELO"/>
    <property type="match status" value="1"/>
</dbReference>